<comment type="caution">
    <text evidence="1">The sequence shown here is derived from an EMBL/GenBank/DDBJ whole genome shotgun (WGS) entry which is preliminary data.</text>
</comment>
<dbReference type="EMBL" id="JBHTKA010000015">
    <property type="protein sequence ID" value="MFD1003112.1"/>
    <property type="molecule type" value="Genomic_DNA"/>
</dbReference>
<proteinExistence type="predicted"/>
<dbReference type="Proteomes" id="UP001597112">
    <property type="component" value="Unassembled WGS sequence"/>
</dbReference>
<accession>A0ABW3KAR4</accession>
<name>A0ABW3KAR4_9BACT</name>
<gene>
    <name evidence="1" type="ORF">ACFQ21_27550</name>
</gene>
<dbReference type="RefSeq" id="WP_377585315.1">
    <property type="nucleotide sequence ID" value="NZ_JBHTKA010000015.1"/>
</dbReference>
<keyword evidence="2" id="KW-1185">Reference proteome</keyword>
<sequence>MIKRRIVLYMVPTLLLLVLSGCWVNEYSSYDDPVEGYRPVYGTSQTQEVTLTSARSVNNPGKIYVYGRFLLVNEVNKGIHVFDNTTPENPKAIGFVQLLGNTDMAIRNNVLYADHMGNLVALEVHDFEKLTSIGTLSLQDWNLGIPPPAGYYFECVDQTKGIVTGWKKATLTKYECYASY</sequence>
<evidence type="ECO:0008006" key="3">
    <source>
        <dbReference type="Google" id="ProtNLM"/>
    </source>
</evidence>
<reference evidence="2" key="1">
    <citation type="journal article" date="2019" name="Int. J. Syst. Evol. Microbiol.">
        <title>The Global Catalogue of Microorganisms (GCM) 10K type strain sequencing project: providing services to taxonomists for standard genome sequencing and annotation.</title>
        <authorList>
            <consortium name="The Broad Institute Genomics Platform"/>
            <consortium name="The Broad Institute Genome Sequencing Center for Infectious Disease"/>
            <person name="Wu L."/>
            <person name="Ma J."/>
        </authorList>
    </citation>
    <scope>NUCLEOTIDE SEQUENCE [LARGE SCALE GENOMIC DNA]</scope>
    <source>
        <strain evidence="2">CCUG 58938</strain>
    </source>
</reference>
<evidence type="ECO:0000313" key="2">
    <source>
        <dbReference type="Proteomes" id="UP001597112"/>
    </source>
</evidence>
<dbReference type="PROSITE" id="PS51257">
    <property type="entry name" value="PROKAR_LIPOPROTEIN"/>
    <property type="match status" value="1"/>
</dbReference>
<protein>
    <recommendedName>
        <fullName evidence="3">LVIVD repeat-containing protein</fullName>
    </recommendedName>
</protein>
<organism evidence="1 2">
    <name type="scientific">Ohtaekwangia kribbensis</name>
    <dbReference type="NCBI Taxonomy" id="688913"/>
    <lineage>
        <taxon>Bacteria</taxon>
        <taxon>Pseudomonadati</taxon>
        <taxon>Bacteroidota</taxon>
        <taxon>Cytophagia</taxon>
        <taxon>Cytophagales</taxon>
        <taxon>Fulvivirgaceae</taxon>
        <taxon>Ohtaekwangia</taxon>
    </lineage>
</organism>
<evidence type="ECO:0000313" key="1">
    <source>
        <dbReference type="EMBL" id="MFD1003112.1"/>
    </source>
</evidence>